<keyword evidence="3" id="KW-0378">Hydrolase</keyword>
<dbReference type="AlphaFoldDB" id="A0AAD6HPQ5"/>
<evidence type="ECO:0000256" key="5">
    <source>
        <dbReference type="SAM" id="MobiDB-lite"/>
    </source>
</evidence>
<feature type="domain" description="Exonuclease" evidence="6">
    <location>
        <begin position="418"/>
        <end position="604"/>
    </location>
</feature>
<evidence type="ECO:0000313" key="7">
    <source>
        <dbReference type="EMBL" id="KAJ5728420.1"/>
    </source>
</evidence>
<reference evidence="7" key="1">
    <citation type="journal article" date="2023" name="IMA Fungus">
        <title>Comparative genomic study of the Penicillium genus elucidates a diverse pangenome and 15 lateral gene transfer events.</title>
        <authorList>
            <person name="Petersen C."/>
            <person name="Sorensen T."/>
            <person name="Nielsen M.R."/>
            <person name="Sondergaard T.E."/>
            <person name="Sorensen J.L."/>
            <person name="Fitzpatrick D.A."/>
            <person name="Frisvad J.C."/>
            <person name="Nielsen K.L."/>
        </authorList>
    </citation>
    <scope>NUCLEOTIDE SEQUENCE</scope>
    <source>
        <strain evidence="7">IBT 17514</strain>
    </source>
</reference>
<feature type="compositionally biased region" description="Low complexity" evidence="5">
    <location>
        <begin position="64"/>
        <end position="88"/>
    </location>
</feature>
<evidence type="ECO:0000313" key="8">
    <source>
        <dbReference type="Proteomes" id="UP001215712"/>
    </source>
</evidence>
<feature type="compositionally biased region" description="Basic and acidic residues" evidence="5">
    <location>
        <begin position="46"/>
        <end position="59"/>
    </location>
</feature>
<reference evidence="7" key="2">
    <citation type="submission" date="2023-01" db="EMBL/GenBank/DDBJ databases">
        <authorList>
            <person name="Petersen C."/>
        </authorList>
    </citation>
    <scope>NUCLEOTIDE SEQUENCE</scope>
    <source>
        <strain evidence="7">IBT 17514</strain>
    </source>
</reference>
<feature type="region of interest" description="Disordered" evidence="5">
    <location>
        <begin position="623"/>
        <end position="648"/>
    </location>
</feature>
<dbReference type="InterPro" id="IPR047021">
    <property type="entry name" value="REXO1/3/4-like"/>
</dbReference>
<dbReference type="Proteomes" id="UP001215712">
    <property type="component" value="Unassembled WGS sequence"/>
</dbReference>
<organism evidence="7 8">
    <name type="scientific">Penicillium malachiteum</name>
    <dbReference type="NCBI Taxonomy" id="1324776"/>
    <lineage>
        <taxon>Eukaryota</taxon>
        <taxon>Fungi</taxon>
        <taxon>Dikarya</taxon>
        <taxon>Ascomycota</taxon>
        <taxon>Pezizomycotina</taxon>
        <taxon>Eurotiomycetes</taxon>
        <taxon>Eurotiomycetidae</taxon>
        <taxon>Eurotiales</taxon>
        <taxon>Aspergillaceae</taxon>
        <taxon>Penicillium</taxon>
    </lineage>
</organism>
<dbReference type="InterPro" id="IPR012337">
    <property type="entry name" value="RNaseH-like_sf"/>
</dbReference>
<evidence type="ECO:0000256" key="1">
    <source>
        <dbReference type="ARBA" id="ARBA00006357"/>
    </source>
</evidence>
<evidence type="ECO:0000256" key="2">
    <source>
        <dbReference type="ARBA" id="ARBA00022722"/>
    </source>
</evidence>
<evidence type="ECO:0000256" key="3">
    <source>
        <dbReference type="ARBA" id="ARBA00022801"/>
    </source>
</evidence>
<feature type="region of interest" description="Disordered" evidence="5">
    <location>
        <begin position="35"/>
        <end position="147"/>
    </location>
</feature>
<comment type="similarity">
    <text evidence="1">Belongs to the REXO1/REXO3 family.</text>
</comment>
<evidence type="ECO:0000256" key="4">
    <source>
        <dbReference type="ARBA" id="ARBA00022839"/>
    </source>
</evidence>
<sequence>MFKPLGLFIDIPCPEGDQCSLIACIFSHKTQNRSQLESEEDGSNSIDHEHLPKRLKVEKPAPSPVSRSSSSQFLQTQSSAPSLSQQSQNAGQVAPKLPSMSRKVSPPPPKHAVAKSSNQAAIPEAVPSASAGAASQLPSRKVPKESLNPRMLAKAPATHAVRSAILTKLHGAMFSLNEKLAKDKDTSKKCFVLNKDELITMALDEEEKVAKGSPSVYSNIIKLRIVKFTKMPTTEWTKEVMEHLNSRYYKIQPIQPNLPKPSKPITTNLSSKEEVALSAALITPVLGLEEFGYVTKAPTDTEVETARKGVLESKGWEKCDRCGARFQVFPGRREDGALATGGHCTYHPHKPIQAARKKTDGITGSSEPYFPCCSESVGTSSGCTKAKTHVFKVSEAKRLASILQFETTPKQPQKEHMDPVSFDCEMGYTTLGLELIRLTAVSWPQGHELLDVLVRPMGEVLDLNSRFSGVLPEHYASAIPYSSSSNHHKQQDVGKNQKALQVVDSPAAARALLFGLLQPETPLIGHAINNDLNACRVIHPTIIDTVLLYPHPRGRLPLRMSLKGLAHRFLERNIQMGGDAGHDSKEDAIATSDLVRVKAGEIWKRLNARGWKFEKNALIAPPGETSQDVRKAARELGLAGGPKRKTTT</sequence>
<dbReference type="SMART" id="SM00479">
    <property type="entry name" value="EXOIII"/>
    <property type="match status" value="1"/>
</dbReference>
<dbReference type="SUPFAM" id="SSF53098">
    <property type="entry name" value="Ribonuclease H-like"/>
    <property type="match status" value="1"/>
</dbReference>
<dbReference type="CDD" id="cd06145">
    <property type="entry name" value="REX1_like"/>
    <property type="match status" value="1"/>
</dbReference>
<evidence type="ECO:0000259" key="6">
    <source>
        <dbReference type="SMART" id="SM00479"/>
    </source>
</evidence>
<keyword evidence="4" id="KW-0269">Exonuclease</keyword>
<dbReference type="InterPro" id="IPR036397">
    <property type="entry name" value="RNaseH_sf"/>
</dbReference>
<dbReference type="GO" id="GO:0004527">
    <property type="term" value="F:exonuclease activity"/>
    <property type="evidence" value="ECO:0007669"/>
    <property type="project" value="UniProtKB-KW"/>
</dbReference>
<dbReference type="GO" id="GO:0003676">
    <property type="term" value="F:nucleic acid binding"/>
    <property type="evidence" value="ECO:0007669"/>
    <property type="project" value="InterPro"/>
</dbReference>
<comment type="caution">
    <text evidence="7">The sequence shown here is derived from an EMBL/GenBank/DDBJ whole genome shotgun (WGS) entry which is preliminary data.</text>
</comment>
<proteinExistence type="inferred from homology"/>
<gene>
    <name evidence="7" type="ORF">N7493_004750</name>
</gene>
<dbReference type="InterPro" id="IPR013520">
    <property type="entry name" value="Ribonucl_H"/>
</dbReference>
<dbReference type="PANTHER" id="PTHR12801:SF112">
    <property type="entry name" value="RNA EXONUCLEASE 3"/>
    <property type="match status" value="1"/>
</dbReference>
<accession>A0AAD6HPQ5</accession>
<dbReference type="PANTHER" id="PTHR12801">
    <property type="entry name" value="RNA EXONUCLEASE REXO1 / RECO3 FAMILY MEMBER-RELATED"/>
    <property type="match status" value="1"/>
</dbReference>
<dbReference type="Gene3D" id="3.30.420.10">
    <property type="entry name" value="Ribonuclease H-like superfamily/Ribonuclease H"/>
    <property type="match status" value="1"/>
</dbReference>
<dbReference type="GO" id="GO:0005634">
    <property type="term" value="C:nucleus"/>
    <property type="evidence" value="ECO:0007669"/>
    <property type="project" value="TreeGrafter"/>
</dbReference>
<dbReference type="InterPro" id="IPR034922">
    <property type="entry name" value="REX1-like_exo"/>
</dbReference>
<dbReference type="EMBL" id="JAQJAN010000005">
    <property type="protein sequence ID" value="KAJ5728420.1"/>
    <property type="molecule type" value="Genomic_DNA"/>
</dbReference>
<keyword evidence="2" id="KW-0540">Nuclease</keyword>
<keyword evidence="8" id="KW-1185">Reference proteome</keyword>
<name>A0AAD6HPQ5_9EURO</name>
<protein>
    <recommendedName>
        <fullName evidence="6">Exonuclease domain-containing protein</fullName>
    </recommendedName>
</protein>